<feature type="compositionally biased region" description="Polar residues" evidence="1">
    <location>
        <begin position="292"/>
        <end position="302"/>
    </location>
</feature>
<proteinExistence type="predicted"/>
<feature type="signal peptide" evidence="2">
    <location>
        <begin position="1"/>
        <end position="20"/>
    </location>
</feature>
<dbReference type="OrthoDB" id="2445978at2759"/>
<gene>
    <name evidence="3" type="ORF">INT47_005591</name>
</gene>
<feature type="compositionally biased region" description="Basic and acidic residues" evidence="1">
    <location>
        <begin position="232"/>
        <end position="241"/>
    </location>
</feature>
<evidence type="ECO:0000313" key="4">
    <source>
        <dbReference type="Proteomes" id="UP000603453"/>
    </source>
</evidence>
<evidence type="ECO:0000256" key="2">
    <source>
        <dbReference type="SAM" id="SignalP"/>
    </source>
</evidence>
<dbReference type="AlphaFoldDB" id="A0A8H7UTE9"/>
<feature type="region of interest" description="Disordered" evidence="1">
    <location>
        <begin position="190"/>
        <end position="217"/>
    </location>
</feature>
<organism evidence="3 4">
    <name type="scientific">Mucor saturninus</name>
    <dbReference type="NCBI Taxonomy" id="64648"/>
    <lineage>
        <taxon>Eukaryota</taxon>
        <taxon>Fungi</taxon>
        <taxon>Fungi incertae sedis</taxon>
        <taxon>Mucoromycota</taxon>
        <taxon>Mucoromycotina</taxon>
        <taxon>Mucoromycetes</taxon>
        <taxon>Mucorales</taxon>
        <taxon>Mucorineae</taxon>
        <taxon>Mucoraceae</taxon>
        <taxon>Mucor</taxon>
    </lineage>
</organism>
<dbReference type="Proteomes" id="UP000603453">
    <property type="component" value="Unassembled WGS sequence"/>
</dbReference>
<keyword evidence="2" id="KW-0732">Signal</keyword>
<feature type="compositionally biased region" description="Basic and acidic residues" evidence="1">
    <location>
        <begin position="116"/>
        <end position="168"/>
    </location>
</feature>
<feature type="region of interest" description="Disordered" evidence="1">
    <location>
        <begin position="23"/>
        <end position="168"/>
    </location>
</feature>
<keyword evidence="4" id="KW-1185">Reference proteome</keyword>
<feature type="compositionally biased region" description="Basic and acidic residues" evidence="1">
    <location>
        <begin position="26"/>
        <end position="44"/>
    </location>
</feature>
<comment type="caution">
    <text evidence="3">The sequence shown here is derived from an EMBL/GenBank/DDBJ whole genome shotgun (WGS) entry which is preliminary data.</text>
</comment>
<protein>
    <submittedName>
        <fullName evidence="3">Uncharacterized protein</fullName>
    </submittedName>
</protein>
<accession>A0A8H7UTE9</accession>
<name>A0A8H7UTE9_9FUNG</name>
<evidence type="ECO:0000256" key="1">
    <source>
        <dbReference type="SAM" id="MobiDB-lite"/>
    </source>
</evidence>
<sequence>MWRIIGWVLVFLFPLYMVYLTGGPDKGPEENTKRQVEKSVETPTKKNKKKKSKATEDKVEKSVVEPKKKNKKKNAPANAAATAVEKPKVAEQLKVAEQPKAEPVVKKQATKKQQKKKEQVKQTEPKMEHVKQVEPKQEKEALIKKEEEKPVAKEEIVTPTKEIDEHMDPTANYARVLRIRPEEIEDEWESVPYEEGWSQVKTRRPAGASSGSSSKIDVNAEINMTTAVLNSHLDKKQRENLARTQKKKEAKLAADKLQEERLKKHKKELEKAKIQEFYSSGKGKNTPWGKNGQRSKTPQSVASINEFGQLIWD</sequence>
<feature type="compositionally biased region" description="Low complexity" evidence="1">
    <location>
        <begin position="75"/>
        <end position="84"/>
    </location>
</feature>
<evidence type="ECO:0000313" key="3">
    <source>
        <dbReference type="EMBL" id="KAG2194915.1"/>
    </source>
</evidence>
<feature type="compositionally biased region" description="Basic and acidic residues" evidence="1">
    <location>
        <begin position="53"/>
        <end position="67"/>
    </location>
</feature>
<feature type="region of interest" description="Disordered" evidence="1">
    <location>
        <begin position="230"/>
        <end position="250"/>
    </location>
</feature>
<feature type="chain" id="PRO_5034332340" evidence="2">
    <location>
        <begin position="21"/>
        <end position="313"/>
    </location>
</feature>
<dbReference type="EMBL" id="JAEPRD010000183">
    <property type="protein sequence ID" value="KAG2194915.1"/>
    <property type="molecule type" value="Genomic_DNA"/>
</dbReference>
<feature type="region of interest" description="Disordered" evidence="1">
    <location>
        <begin position="276"/>
        <end position="302"/>
    </location>
</feature>
<reference evidence="3" key="1">
    <citation type="submission" date="2020-12" db="EMBL/GenBank/DDBJ databases">
        <title>Metabolic potential, ecology and presence of endohyphal bacteria is reflected in genomic diversity of Mucoromycotina.</title>
        <authorList>
            <person name="Muszewska A."/>
            <person name="Okrasinska A."/>
            <person name="Steczkiewicz K."/>
            <person name="Drgas O."/>
            <person name="Orlowska M."/>
            <person name="Perlinska-Lenart U."/>
            <person name="Aleksandrzak-Piekarczyk T."/>
            <person name="Szatraj K."/>
            <person name="Zielenkiewicz U."/>
            <person name="Pilsyk S."/>
            <person name="Malc E."/>
            <person name="Mieczkowski P."/>
            <person name="Kruszewska J.S."/>
            <person name="Biernat P."/>
            <person name="Pawlowska J."/>
        </authorList>
    </citation>
    <scope>NUCLEOTIDE SEQUENCE</scope>
    <source>
        <strain evidence="3">WA0000017839</strain>
    </source>
</reference>